<dbReference type="Proteomes" id="UP000077069">
    <property type="component" value="Unassembled WGS sequence"/>
</dbReference>
<accession>A0A177CJI7</accession>
<protein>
    <submittedName>
        <fullName evidence="1">Uncharacterized protein</fullName>
    </submittedName>
</protein>
<gene>
    <name evidence="1" type="ORF">CC84DRAFT_1143277</name>
</gene>
<reference evidence="1 2" key="1">
    <citation type="submission" date="2016-05" db="EMBL/GenBank/DDBJ databases">
        <title>Comparative analysis of secretome profiles of manganese(II)-oxidizing ascomycete fungi.</title>
        <authorList>
            <consortium name="DOE Joint Genome Institute"/>
            <person name="Zeiner C.A."/>
            <person name="Purvine S.O."/>
            <person name="Zink E.M."/>
            <person name="Wu S."/>
            <person name="Pasa-Tolic L."/>
            <person name="Chaput D.L."/>
            <person name="Haridas S."/>
            <person name="Grigoriev I.V."/>
            <person name="Santelli C.M."/>
            <person name="Hansel C.M."/>
        </authorList>
    </citation>
    <scope>NUCLEOTIDE SEQUENCE [LARGE SCALE GENOMIC DNA]</scope>
    <source>
        <strain evidence="1 2">AP3s5-JAC2a</strain>
    </source>
</reference>
<dbReference type="EMBL" id="KV441551">
    <property type="protein sequence ID" value="OAG07028.1"/>
    <property type="molecule type" value="Genomic_DNA"/>
</dbReference>
<dbReference type="InParanoid" id="A0A177CJI7"/>
<sequence>MLPPVNSSILERNPKFDVLYKDLCARKLNPDGSTRDVKKQRIHGEIRKSLATYRTNLHTSQILTRTLSTLPSRSPTLPQDLHSPVELVTAQLTGQFPPSDRDVLAADTQFFLSNIDIISSALSDQLTTAATLLCKIADSKRPPSIDEVHLKAEEIRSSATLDLPKELADEKVHLANTAHTLLILHLSLLQTSILILERTQHGALARANSTRADHIAARATLLGLQAKIHTHTHPPPAEFVRALKNFRAQQGSSEGKLKDREGLARRTLDLYSRAGERGMRDLAGRKGVLLGEITRMEAEIEGLERGS</sequence>
<organism evidence="1 2">
    <name type="scientific">Paraphaeosphaeria sporulosa</name>
    <dbReference type="NCBI Taxonomy" id="1460663"/>
    <lineage>
        <taxon>Eukaryota</taxon>
        <taxon>Fungi</taxon>
        <taxon>Dikarya</taxon>
        <taxon>Ascomycota</taxon>
        <taxon>Pezizomycotina</taxon>
        <taxon>Dothideomycetes</taxon>
        <taxon>Pleosporomycetidae</taxon>
        <taxon>Pleosporales</taxon>
        <taxon>Massarineae</taxon>
        <taxon>Didymosphaeriaceae</taxon>
        <taxon>Paraphaeosphaeria</taxon>
    </lineage>
</organism>
<name>A0A177CJI7_9PLEO</name>
<dbReference type="STRING" id="1460663.A0A177CJI7"/>
<dbReference type="RefSeq" id="XP_018037393.1">
    <property type="nucleotide sequence ID" value="XM_018176406.1"/>
</dbReference>
<evidence type="ECO:0000313" key="1">
    <source>
        <dbReference type="EMBL" id="OAG07028.1"/>
    </source>
</evidence>
<proteinExistence type="predicted"/>
<keyword evidence="2" id="KW-1185">Reference proteome</keyword>
<evidence type="ECO:0000313" key="2">
    <source>
        <dbReference type="Proteomes" id="UP000077069"/>
    </source>
</evidence>
<dbReference type="GeneID" id="28759892"/>
<dbReference type="AlphaFoldDB" id="A0A177CJI7"/>
<dbReference type="OrthoDB" id="66964at2759"/>